<keyword evidence="4" id="KW-1185">Reference proteome</keyword>
<dbReference type="KEGG" id="cvn:111107643"/>
<evidence type="ECO:0000256" key="1">
    <source>
        <dbReference type="ARBA" id="ARBA00008307"/>
    </source>
</evidence>
<proteinExistence type="inferred from homology"/>
<feature type="domain" description="Mab-21-like HhH/H2TH-like" evidence="3">
    <location>
        <begin position="250"/>
        <end position="340"/>
    </location>
</feature>
<organism evidence="4 5">
    <name type="scientific">Crassostrea virginica</name>
    <name type="common">Eastern oyster</name>
    <dbReference type="NCBI Taxonomy" id="6565"/>
    <lineage>
        <taxon>Eukaryota</taxon>
        <taxon>Metazoa</taxon>
        <taxon>Spiralia</taxon>
        <taxon>Lophotrochozoa</taxon>
        <taxon>Mollusca</taxon>
        <taxon>Bivalvia</taxon>
        <taxon>Autobranchia</taxon>
        <taxon>Pteriomorphia</taxon>
        <taxon>Ostreida</taxon>
        <taxon>Ostreoidea</taxon>
        <taxon>Ostreidae</taxon>
        <taxon>Crassostrea</taxon>
    </lineage>
</organism>
<dbReference type="Gene3D" id="1.10.1410.40">
    <property type="match status" value="1"/>
</dbReference>
<reference evidence="5" key="1">
    <citation type="submission" date="2025-08" db="UniProtKB">
        <authorList>
            <consortium name="RefSeq"/>
        </authorList>
    </citation>
    <scope>IDENTIFICATION</scope>
    <source>
        <tissue evidence="5">Whole sample</tissue>
    </source>
</reference>
<comment type="similarity">
    <text evidence="1">Belongs to the mab-21 family.</text>
</comment>
<dbReference type="Pfam" id="PF20266">
    <property type="entry name" value="Mab-21_C"/>
    <property type="match status" value="1"/>
</dbReference>
<dbReference type="InterPro" id="IPR024810">
    <property type="entry name" value="MAB21L/cGLR"/>
</dbReference>
<dbReference type="SMART" id="SM01265">
    <property type="entry name" value="Mab-21"/>
    <property type="match status" value="1"/>
</dbReference>
<dbReference type="GeneID" id="111107643"/>
<evidence type="ECO:0000313" key="5">
    <source>
        <dbReference type="RefSeq" id="XP_022298635.1"/>
    </source>
</evidence>
<evidence type="ECO:0000259" key="3">
    <source>
        <dbReference type="Pfam" id="PF20266"/>
    </source>
</evidence>
<dbReference type="Pfam" id="PF03281">
    <property type="entry name" value="Mab-21"/>
    <property type="match status" value="1"/>
</dbReference>
<dbReference type="RefSeq" id="XP_022298635.1">
    <property type="nucleotide sequence ID" value="XM_022442927.1"/>
</dbReference>
<gene>
    <name evidence="5" type="primary">LOC111107643</name>
</gene>
<dbReference type="OrthoDB" id="6114608at2759"/>
<accession>A0A8B8B5E6</accession>
<dbReference type="Proteomes" id="UP000694844">
    <property type="component" value="Chromosome 8"/>
</dbReference>
<evidence type="ECO:0000259" key="2">
    <source>
        <dbReference type="Pfam" id="PF03281"/>
    </source>
</evidence>
<name>A0A8B8B5E6_CRAVI</name>
<evidence type="ECO:0000313" key="4">
    <source>
        <dbReference type="Proteomes" id="UP000694844"/>
    </source>
</evidence>
<dbReference type="InterPro" id="IPR046906">
    <property type="entry name" value="Mab-21_HhH/H2TH-like"/>
</dbReference>
<dbReference type="InterPro" id="IPR046903">
    <property type="entry name" value="Mab-21-like_nuc_Trfase"/>
</dbReference>
<protein>
    <submittedName>
        <fullName evidence="5">Uncharacterized protein LOC111107643</fullName>
    </submittedName>
</protein>
<sequence>MAVQTISESVYVGLCLKIGTPQQVAIRRDVEDIHELVEHKAKCRGYLVRMVSGSRREGFRFKDSDHDSMFWHNSRQVLWDFSQATLYNTHRYTLILSDRSESPPGFTLLWLPLERADRHVLSSCVRINGALYISSAMYRHNTCTLCRPDSTVHGPCSSGISDGVVEYDLAHCFVSDFWPPSASSWTDRCHSWPPPQVVDDIVQSGCHFVAIGHKLGNHADNEWRISFSQAEQKLVYAMNHTQFLTYGLLKLFVKEFNRGKTEEEKLLCSYHMKTAIFWAIQQNTIDHWCPQNLLAGFWICYKLLLKWVYEGVCPNFFIPENNMFLNKVHSVAQRNLFNQLNGLYEKGITFLLQNPSISYYIMIVLCNPRLSVCTDERTMISEVMLDIELFREIYMRDDVPPNINLPTCIKYLNVVEQLIRSPLRQFQVPMLQKHTATVLQTSAFVLHKMYTHTSGGNKQMYIADKRSCYMLKLAAKFGYVSDLLYSAMYFYQTSRHREALSVIEMTKVKLAQPSLIYNDHVDPERYTEAVGGRSWSYKMRHVVADDIRLENDYCYINELTPEQQSSSFNHEMDLFIPPYILLHMLEFLCCRHVDPVRAQAALDDLQVLVHHDQGVFVEVELRDISWEILGICQQMSGNRQAALYSYRQSLRQYPINKIDTATRHRIQDLH</sequence>
<dbReference type="AlphaFoldDB" id="A0A8B8B5E6"/>
<dbReference type="PANTHER" id="PTHR10656">
    <property type="entry name" value="CELL FATE DETERMINING PROTEIN MAB21-RELATED"/>
    <property type="match status" value="1"/>
</dbReference>
<dbReference type="PANTHER" id="PTHR10656:SF69">
    <property type="entry name" value="MAB-21-LIKE HHH_H2TH-LIKE DOMAIN-CONTAINING PROTEIN"/>
    <property type="match status" value="1"/>
</dbReference>
<feature type="domain" description="Mab-21-like nucleotidyltransferase" evidence="2">
    <location>
        <begin position="164"/>
        <end position="235"/>
    </location>
</feature>